<gene>
    <name evidence="2" type="ORF">Aple_009300</name>
</gene>
<keyword evidence="1" id="KW-1133">Transmembrane helix</keyword>
<evidence type="ECO:0000313" key="3">
    <source>
        <dbReference type="Proteomes" id="UP000377595"/>
    </source>
</evidence>
<accession>A0A5M3X8L0</accession>
<name>A0A5M3X8L0_9ACTN</name>
<feature type="transmembrane region" description="Helical" evidence="1">
    <location>
        <begin position="82"/>
        <end position="104"/>
    </location>
</feature>
<dbReference type="AlphaFoldDB" id="A0A5M3X8L0"/>
<keyword evidence="1" id="KW-0812">Transmembrane</keyword>
<keyword evidence="1" id="KW-0472">Membrane</keyword>
<evidence type="ECO:0000313" key="2">
    <source>
        <dbReference type="EMBL" id="GES18035.1"/>
    </source>
</evidence>
<dbReference type="EMBL" id="BLAF01000006">
    <property type="protein sequence ID" value="GES18035.1"/>
    <property type="molecule type" value="Genomic_DNA"/>
</dbReference>
<sequence length="205" mass="23142">MVKVEWGWPDPDRPDLECRMAEERWFHFDDEDQPDDVQVAFTEALREHAAWSLIADDVEVLLPNYYAFGYRPQPGETSFGKLLVYAYLPAPGLGLSLLTVGAYLDGSKIRGDELHNQLLTFPEEPTSLAFTGSGSPAELAAITGDWFGTIWRRPVVRYEWLRSRRVYAHRFLFADTGQGLVEGRTRTATLGAPDRIVHVRGKATT</sequence>
<evidence type="ECO:0000256" key="1">
    <source>
        <dbReference type="SAM" id="Phobius"/>
    </source>
</evidence>
<keyword evidence="3" id="KW-1185">Reference proteome</keyword>
<organism evidence="2 3">
    <name type="scientific">Acrocarpospora pleiomorpha</name>
    <dbReference type="NCBI Taxonomy" id="90975"/>
    <lineage>
        <taxon>Bacteria</taxon>
        <taxon>Bacillati</taxon>
        <taxon>Actinomycetota</taxon>
        <taxon>Actinomycetes</taxon>
        <taxon>Streptosporangiales</taxon>
        <taxon>Streptosporangiaceae</taxon>
        <taxon>Acrocarpospora</taxon>
    </lineage>
</organism>
<dbReference type="Proteomes" id="UP000377595">
    <property type="component" value="Unassembled WGS sequence"/>
</dbReference>
<reference evidence="2 3" key="1">
    <citation type="submission" date="2019-10" db="EMBL/GenBank/DDBJ databases">
        <title>Whole genome shotgun sequence of Acrocarpospora pleiomorpha NBRC 16267.</title>
        <authorList>
            <person name="Ichikawa N."/>
            <person name="Kimura A."/>
            <person name="Kitahashi Y."/>
            <person name="Komaki H."/>
            <person name="Oguchi A."/>
        </authorList>
    </citation>
    <scope>NUCLEOTIDE SEQUENCE [LARGE SCALE GENOMIC DNA]</scope>
    <source>
        <strain evidence="2 3">NBRC 16267</strain>
    </source>
</reference>
<protein>
    <submittedName>
        <fullName evidence="2">Uncharacterized protein</fullName>
    </submittedName>
</protein>
<comment type="caution">
    <text evidence="2">The sequence shown here is derived from an EMBL/GenBank/DDBJ whole genome shotgun (WGS) entry which is preliminary data.</text>
</comment>
<proteinExistence type="predicted"/>